<proteinExistence type="inferred from homology"/>
<dbReference type="SUPFAM" id="SSF57903">
    <property type="entry name" value="FYVE/PHD zinc finger"/>
    <property type="match status" value="1"/>
</dbReference>
<dbReference type="GO" id="GO:0006355">
    <property type="term" value="P:regulation of DNA-templated transcription"/>
    <property type="evidence" value="ECO:0007669"/>
    <property type="project" value="TreeGrafter"/>
</dbReference>
<feature type="binding site" evidence="9">
    <location>
        <position position="596"/>
    </location>
    <ligand>
        <name>Zn(2+)</name>
        <dbReference type="ChEBI" id="CHEBI:29105"/>
        <label>1</label>
    </ligand>
</feature>
<dbReference type="InterPro" id="IPR024610">
    <property type="entry name" value="ING_N_histone-binding"/>
</dbReference>
<feature type="compositionally biased region" description="Polar residues" evidence="12">
    <location>
        <begin position="269"/>
        <end position="281"/>
    </location>
</feature>
<feature type="site" description="Histone H3K4me3 binding" evidence="8">
    <location>
        <position position="579"/>
    </location>
</feature>
<evidence type="ECO:0000256" key="10">
    <source>
        <dbReference type="PROSITE-ProRule" id="PRU00146"/>
    </source>
</evidence>
<feature type="binding site" evidence="9">
    <location>
        <position position="614"/>
    </location>
    <ligand>
        <name>Zn(2+)</name>
        <dbReference type="ChEBI" id="CHEBI:29105"/>
        <label>2</label>
    </ligand>
</feature>
<feature type="binding site" evidence="9">
    <location>
        <position position="611"/>
    </location>
    <ligand>
        <name>Zn(2+)</name>
        <dbReference type="ChEBI" id="CHEBI:29105"/>
        <label>2</label>
    </ligand>
</feature>
<dbReference type="AlphaFoldDB" id="A0AAV9XNG5"/>
<feature type="binding site" evidence="9">
    <location>
        <position position="593"/>
    </location>
    <ligand>
        <name>Zn(2+)</name>
        <dbReference type="ChEBI" id="CHEBI:29105"/>
        <label>1</label>
    </ligand>
</feature>
<comment type="caution">
    <text evidence="14">The sequence shown here is derived from an EMBL/GenBank/DDBJ whole genome shotgun (WGS) entry which is preliminary data.</text>
</comment>
<dbReference type="InterPro" id="IPR001965">
    <property type="entry name" value="Znf_PHD"/>
</dbReference>
<feature type="compositionally biased region" description="Basic and acidic residues" evidence="12">
    <location>
        <begin position="432"/>
        <end position="444"/>
    </location>
</feature>
<name>A0AAV9XNG5_9PEZI</name>
<feature type="compositionally biased region" description="Polar residues" evidence="12">
    <location>
        <begin position="238"/>
        <end position="259"/>
    </location>
</feature>
<dbReference type="GO" id="GO:0033698">
    <property type="term" value="C:Rpd3L complex"/>
    <property type="evidence" value="ECO:0007669"/>
    <property type="project" value="TreeGrafter"/>
</dbReference>
<organism evidence="14 15">
    <name type="scientific">Orbilia ellipsospora</name>
    <dbReference type="NCBI Taxonomy" id="2528407"/>
    <lineage>
        <taxon>Eukaryota</taxon>
        <taxon>Fungi</taxon>
        <taxon>Dikarya</taxon>
        <taxon>Ascomycota</taxon>
        <taxon>Pezizomycotina</taxon>
        <taxon>Orbiliomycetes</taxon>
        <taxon>Orbiliales</taxon>
        <taxon>Orbiliaceae</taxon>
        <taxon>Orbilia</taxon>
    </lineage>
</organism>
<dbReference type="Gene3D" id="3.30.40.10">
    <property type="entry name" value="Zinc/RING finger domain, C3HC4 (zinc finger)"/>
    <property type="match status" value="1"/>
</dbReference>
<dbReference type="EMBL" id="JAVHJO010000004">
    <property type="protein sequence ID" value="KAK6541293.1"/>
    <property type="molecule type" value="Genomic_DNA"/>
</dbReference>
<dbReference type="InterPro" id="IPR013083">
    <property type="entry name" value="Znf_RING/FYVE/PHD"/>
</dbReference>
<feature type="binding site" evidence="9">
    <location>
        <position position="571"/>
    </location>
    <ligand>
        <name>Zn(2+)</name>
        <dbReference type="ChEBI" id="CHEBI:29105"/>
        <label>1</label>
    </ligand>
</feature>
<evidence type="ECO:0000256" key="12">
    <source>
        <dbReference type="SAM" id="MobiDB-lite"/>
    </source>
</evidence>
<feature type="site" description="Histone H3K4me3 binding" evidence="8">
    <location>
        <position position="583"/>
    </location>
</feature>
<feature type="site" description="Histone H3K4me3 binding" evidence="8">
    <location>
        <position position="568"/>
    </location>
</feature>
<keyword evidence="7 11" id="KW-0539">Nucleus</keyword>
<comment type="similarity">
    <text evidence="2 11">Belongs to the ING family.</text>
</comment>
<keyword evidence="15" id="KW-1185">Reference proteome</keyword>
<evidence type="ECO:0000256" key="5">
    <source>
        <dbReference type="ARBA" id="ARBA00022833"/>
    </source>
</evidence>
<feature type="binding site" evidence="9">
    <location>
        <position position="582"/>
    </location>
    <ligand>
        <name>Zn(2+)</name>
        <dbReference type="ChEBI" id="CHEBI:29105"/>
        <label>2</label>
    </ligand>
</feature>
<feature type="compositionally biased region" description="Low complexity" evidence="12">
    <location>
        <begin position="496"/>
        <end position="512"/>
    </location>
</feature>
<dbReference type="PANTHER" id="PTHR10333:SF42">
    <property type="entry name" value="INHIBITOR OF GROWTH PROTEIN 5"/>
    <property type="match status" value="1"/>
</dbReference>
<evidence type="ECO:0000256" key="3">
    <source>
        <dbReference type="ARBA" id="ARBA00022723"/>
    </source>
</evidence>
<evidence type="ECO:0000256" key="9">
    <source>
        <dbReference type="PIRSR" id="PIRSR628651-51"/>
    </source>
</evidence>
<keyword evidence="3 9" id="KW-0479">Metal-binding</keyword>
<feature type="compositionally biased region" description="Basic and acidic residues" evidence="12">
    <location>
        <begin position="391"/>
        <end position="401"/>
    </location>
</feature>
<feature type="compositionally biased region" description="Low complexity" evidence="12">
    <location>
        <begin position="402"/>
        <end position="412"/>
    </location>
</feature>
<dbReference type="GO" id="GO:0070210">
    <property type="term" value="C:Rpd3L-Expanded complex"/>
    <property type="evidence" value="ECO:0007669"/>
    <property type="project" value="TreeGrafter"/>
</dbReference>
<keyword evidence="6 11" id="KW-0156">Chromatin regulator</keyword>
<gene>
    <name evidence="14" type="ORF">TWF694_008650</name>
</gene>
<dbReference type="InterPro" id="IPR059153">
    <property type="entry name" value="NSD_PHD-1st"/>
</dbReference>
<evidence type="ECO:0000256" key="6">
    <source>
        <dbReference type="ARBA" id="ARBA00022853"/>
    </source>
</evidence>
<comment type="function">
    <text evidence="11">Component of an histone acetyltransferase complex.</text>
</comment>
<comment type="subunit">
    <text evidence="11">Component of an histone acetyltransferase complex. Interacts with H3K4me3 and to a lesser extent with H3K4me2.</text>
</comment>
<feature type="region of interest" description="Disordered" evidence="12">
    <location>
        <begin position="363"/>
        <end position="562"/>
    </location>
</feature>
<feature type="compositionally biased region" description="Polar residues" evidence="12">
    <location>
        <begin position="290"/>
        <end position="319"/>
    </location>
</feature>
<evidence type="ECO:0000256" key="7">
    <source>
        <dbReference type="ARBA" id="ARBA00023242"/>
    </source>
</evidence>
<dbReference type="SMART" id="SM00249">
    <property type="entry name" value="PHD"/>
    <property type="match status" value="1"/>
</dbReference>
<sequence length="631" mass="69020">MSHHPRKPTQFYPGLAAFTDAIDALPQETIRHFTLLREVDAKASGPEDLLRSSIKHSLGVHSPADSINKSDPYRVPNNINGLLDDSLLEIGSYSLGASEENVCEHDRRSRLHEVRLLISDLLLTLDEKIHVISTASEALSKHLVRIDDAYENVTQEIDPVIRDGNPVHWAYGNPVFDGSASIRQGGHDHSNGQTPNVNTYALEVESGLGTNLNSRTESRREGVSRRHAQALEMDFKGNSHQSVPILPESSNLTHENSPSLPAAKRRKGTNQNAVGNKTSALDRNLGSVRNVGQGNSITSLPASKGQVSQPPTSSISSGKPPSGRKRISGQLPSSTSSPISQSFSDIRLPNTLLLPSESSIIGHENIRKETGHRIARSKNQQTKTELSKPTPKPEVDVKQEDSLSFFDSGSSLPLKLAPQDRKLAEGANIPDESIKETDREKEQVAKSQSVAEHAIKVLLKDDKPQSLPSLTSANTEKASKPNETFDKPASRNPATSISKGSSKLVSVSDSSKPPQPVSRKAITAKALKSNKGHPSKDRVEGETSESNENIREHDEDDDIEGDPDEMRYCYCNQVSYGKMVACDGPGCQREWFHLPCVGLTHMPSTKDKWYCNECRNILQSTSKASKSNQHK</sequence>
<feature type="domain" description="PHD-type" evidence="13">
    <location>
        <begin position="566"/>
        <end position="617"/>
    </location>
</feature>
<evidence type="ECO:0000256" key="4">
    <source>
        <dbReference type="ARBA" id="ARBA00022771"/>
    </source>
</evidence>
<feature type="region of interest" description="Disordered" evidence="12">
    <location>
        <begin position="234"/>
        <end position="343"/>
    </location>
</feature>
<dbReference type="InterPro" id="IPR019786">
    <property type="entry name" value="Zinc_finger_PHD-type_CS"/>
</dbReference>
<evidence type="ECO:0000256" key="8">
    <source>
        <dbReference type="PIRSR" id="PIRSR628651-50"/>
    </source>
</evidence>
<dbReference type="Gene3D" id="6.10.140.1740">
    <property type="match status" value="1"/>
</dbReference>
<feature type="binding site" evidence="9">
    <location>
        <position position="587"/>
    </location>
    <ligand>
        <name>Zn(2+)</name>
        <dbReference type="ChEBI" id="CHEBI:29105"/>
        <label>2</label>
    </ligand>
</feature>
<evidence type="ECO:0000256" key="2">
    <source>
        <dbReference type="ARBA" id="ARBA00010210"/>
    </source>
</evidence>
<feature type="site" description="Histone H3K4me3 binding" evidence="8">
    <location>
        <position position="591"/>
    </location>
</feature>
<comment type="subcellular location">
    <subcellularLocation>
        <location evidence="1 11">Nucleus</location>
    </subcellularLocation>
</comment>
<keyword evidence="5 9" id="KW-0862">Zinc</keyword>
<comment type="domain">
    <text evidence="11">The PHD-type zinc finger mediates the binding to H3K4me3.</text>
</comment>
<evidence type="ECO:0000259" key="13">
    <source>
        <dbReference type="PROSITE" id="PS50016"/>
    </source>
</evidence>
<dbReference type="GO" id="GO:0008270">
    <property type="term" value="F:zinc ion binding"/>
    <property type="evidence" value="ECO:0007669"/>
    <property type="project" value="UniProtKB-KW"/>
</dbReference>
<accession>A0AAV9XNG5</accession>
<dbReference type="Pfam" id="PF23011">
    <property type="entry name" value="PHD-1st_NSD"/>
    <property type="match status" value="1"/>
</dbReference>
<feature type="compositionally biased region" description="Basic and acidic residues" evidence="12">
    <location>
        <begin position="477"/>
        <end position="489"/>
    </location>
</feature>
<evidence type="ECO:0000313" key="15">
    <source>
        <dbReference type="Proteomes" id="UP001365542"/>
    </source>
</evidence>
<keyword evidence="4 10" id="KW-0863">Zinc-finger</keyword>
<dbReference type="PROSITE" id="PS01359">
    <property type="entry name" value="ZF_PHD_1"/>
    <property type="match status" value="1"/>
</dbReference>
<reference evidence="14 15" key="1">
    <citation type="submission" date="2019-10" db="EMBL/GenBank/DDBJ databases">
        <authorList>
            <person name="Palmer J.M."/>
        </authorList>
    </citation>
    <scope>NUCLEOTIDE SEQUENCE [LARGE SCALE GENOMIC DNA]</scope>
    <source>
        <strain evidence="14 15">TWF694</strain>
    </source>
</reference>
<feature type="compositionally biased region" description="Polar residues" evidence="12">
    <location>
        <begin position="466"/>
        <end position="476"/>
    </location>
</feature>
<evidence type="ECO:0000313" key="14">
    <source>
        <dbReference type="EMBL" id="KAK6541293.1"/>
    </source>
</evidence>
<dbReference type="Proteomes" id="UP001365542">
    <property type="component" value="Unassembled WGS sequence"/>
</dbReference>
<dbReference type="PROSITE" id="PS50016">
    <property type="entry name" value="ZF_PHD_2"/>
    <property type="match status" value="1"/>
</dbReference>
<dbReference type="CDD" id="cd15505">
    <property type="entry name" value="PHD_ING"/>
    <property type="match status" value="1"/>
</dbReference>
<dbReference type="InterPro" id="IPR011011">
    <property type="entry name" value="Znf_FYVE_PHD"/>
</dbReference>
<dbReference type="SMART" id="SM01408">
    <property type="entry name" value="ING"/>
    <property type="match status" value="1"/>
</dbReference>
<evidence type="ECO:0000256" key="1">
    <source>
        <dbReference type="ARBA" id="ARBA00004123"/>
    </source>
</evidence>
<dbReference type="PANTHER" id="PTHR10333">
    <property type="entry name" value="INHIBITOR OF GROWTH PROTEIN"/>
    <property type="match status" value="1"/>
</dbReference>
<dbReference type="InterPro" id="IPR028651">
    <property type="entry name" value="ING_fam"/>
</dbReference>
<feature type="binding site" evidence="9">
    <location>
        <position position="569"/>
    </location>
    <ligand>
        <name>Zn(2+)</name>
        <dbReference type="ChEBI" id="CHEBI:29105"/>
        <label>1</label>
    </ligand>
</feature>
<dbReference type="InterPro" id="IPR019787">
    <property type="entry name" value="Znf_PHD-finger"/>
</dbReference>
<feature type="compositionally biased region" description="Basic and acidic residues" evidence="12">
    <location>
        <begin position="453"/>
        <end position="464"/>
    </location>
</feature>
<protein>
    <recommendedName>
        <fullName evidence="11">Chromatin modification-related protein</fullName>
    </recommendedName>
</protein>
<dbReference type="GO" id="GO:0006325">
    <property type="term" value="P:chromatin organization"/>
    <property type="evidence" value="ECO:0007669"/>
    <property type="project" value="UniProtKB-KW"/>
</dbReference>
<feature type="compositionally biased region" description="Low complexity" evidence="12">
    <location>
        <begin position="328"/>
        <end position="343"/>
    </location>
</feature>
<evidence type="ECO:0000256" key="11">
    <source>
        <dbReference type="RuleBase" id="RU361213"/>
    </source>
</evidence>
<dbReference type="Pfam" id="PF12998">
    <property type="entry name" value="ING"/>
    <property type="match status" value="1"/>
</dbReference>